<proteinExistence type="predicted"/>
<comment type="subcellular location">
    <subcellularLocation>
        <location evidence="1">Secreted</location>
    </subcellularLocation>
</comment>
<dbReference type="InterPro" id="IPR013517">
    <property type="entry name" value="FG-GAP"/>
</dbReference>
<dbReference type="OrthoDB" id="7227972at2"/>
<dbReference type="PANTHER" id="PTHR11475:SF4">
    <property type="entry name" value="CHORION PEROXIDASE"/>
    <property type="match status" value="1"/>
</dbReference>
<keyword evidence="2" id="KW-0964">Secreted</keyword>
<evidence type="ECO:0000256" key="3">
    <source>
        <dbReference type="ARBA" id="ARBA00022729"/>
    </source>
</evidence>
<dbReference type="GO" id="GO:0004601">
    <property type="term" value="F:peroxidase activity"/>
    <property type="evidence" value="ECO:0007669"/>
    <property type="project" value="InterPro"/>
</dbReference>
<gene>
    <name evidence="5" type="ORF">E2C06_04390</name>
</gene>
<dbReference type="EMBL" id="SMSJ01000003">
    <property type="protein sequence ID" value="TDH64063.1"/>
    <property type="molecule type" value="Genomic_DNA"/>
</dbReference>
<accession>A0A4R5QLQ1</accession>
<evidence type="ECO:0000256" key="4">
    <source>
        <dbReference type="ARBA" id="ARBA00023180"/>
    </source>
</evidence>
<dbReference type="PANTHER" id="PTHR11475">
    <property type="entry name" value="OXIDASE/PEROXIDASE"/>
    <property type="match status" value="1"/>
</dbReference>
<dbReference type="GO" id="GO:0006979">
    <property type="term" value="P:response to oxidative stress"/>
    <property type="evidence" value="ECO:0007669"/>
    <property type="project" value="InterPro"/>
</dbReference>
<dbReference type="PROSITE" id="PS50292">
    <property type="entry name" value="PEROXIDASE_3"/>
    <property type="match status" value="1"/>
</dbReference>
<dbReference type="GO" id="GO:0005576">
    <property type="term" value="C:extracellular region"/>
    <property type="evidence" value="ECO:0007669"/>
    <property type="project" value="UniProtKB-SubCell"/>
</dbReference>
<protein>
    <recommendedName>
        <fullName evidence="7">Peroxidase</fullName>
    </recommendedName>
</protein>
<sequence length="866" mass="92346">MTERSYDGSGNNLDNSAANAAGSGFIRIAPARYADGVSALAEGPNARDISNIVVGEGDADVANSLGLSGLMYAWGQFIDHDISRTPIDRSKANDIVIPGDDSVFLPGSAIPAGRAFTDPATGTGPDNPATAINAVSGWLDGSMVYGSSEATAASLRLADGHMRTSEGGNLPVVNGGFVAGDVRVMENPSLTALQTIFVREHNLWVDRLAAADPTLSGDALYQQARTIVTAEINHVTFTEFLPKLLGGEAIAGYAGYDPTVDARIAVEFAGAAYRWGHSTVSAETERTDEQGVVVGGNVTLRDTFFMTPDQFAAHGGADGFLRHLGSDVSQEMDARIVDDLRNFLVDPPVGQDLAAINIARGRDLGLPTLNGMRLALGLEAYTDFAQITDDAATVAALAEAFGSVDMIDLWTGGLAERHAPGAFIGETFALVVADQFTRLRDGDRYWWENLDLAPGLKAEIGATKLSDIVLRTTDTLYLQADMFLAYERRAPDAEPEDPGLPQLVVGDGSDETLEGGATDDILVGRGGRDTVLYHGLREATQLLRQADGSWLAAGPDGRDHLREVEFVQFADGRVHLGPAAARDFAGEGYAGLLWRDGAGSLYVWNFREGEAHSHHGLTDMPLAWRLAGTGDIDGDGTADLAFSNAEGGLRLVRANGIDIFDMHDLARPAGETVIGLGDLNGDGLADVVVRGLDGVVRLLETQRFGTVEEKAIGWLEPDWHVAAIGDFDGDGKADLLLRGESSSMSLWTQDGARTVSDVSLGHSGPEWQVAGTGDFDGDGRTDVFWRDEGGNTWIWRMDGPQVVQQGGFGQVGEEWQVASIADFSGDGRDDVMWQREDGVLWLWQMDGIAIARQGLAGFRPEGWDLV</sequence>
<keyword evidence="6" id="KW-1185">Reference proteome</keyword>
<dbReference type="Gene3D" id="1.10.640.10">
    <property type="entry name" value="Haem peroxidase domain superfamily, animal type"/>
    <property type="match status" value="1"/>
</dbReference>
<organism evidence="5 6">
    <name type="scientific">Dankookia rubra</name>
    <dbReference type="NCBI Taxonomy" id="1442381"/>
    <lineage>
        <taxon>Bacteria</taxon>
        <taxon>Pseudomonadati</taxon>
        <taxon>Pseudomonadota</taxon>
        <taxon>Alphaproteobacteria</taxon>
        <taxon>Acetobacterales</taxon>
        <taxon>Roseomonadaceae</taxon>
        <taxon>Dankookia</taxon>
    </lineage>
</organism>
<dbReference type="Proteomes" id="UP000295096">
    <property type="component" value="Unassembled WGS sequence"/>
</dbReference>
<dbReference type="InterPro" id="IPR011049">
    <property type="entry name" value="Serralysin-like_metalloprot_C"/>
</dbReference>
<dbReference type="SUPFAM" id="SSF48113">
    <property type="entry name" value="Heme-dependent peroxidases"/>
    <property type="match status" value="1"/>
</dbReference>
<dbReference type="Gene3D" id="2.130.10.130">
    <property type="entry name" value="Integrin alpha, N-terminal"/>
    <property type="match status" value="1"/>
</dbReference>
<dbReference type="SUPFAM" id="SSF51120">
    <property type="entry name" value="beta-Roll"/>
    <property type="match status" value="1"/>
</dbReference>
<dbReference type="InterPro" id="IPR037120">
    <property type="entry name" value="Haem_peroxidase_sf_animal"/>
</dbReference>
<dbReference type="Pfam" id="PF13517">
    <property type="entry name" value="FG-GAP_3"/>
    <property type="match status" value="2"/>
</dbReference>
<dbReference type="InterPro" id="IPR010255">
    <property type="entry name" value="Haem_peroxidase_sf"/>
</dbReference>
<keyword evidence="4" id="KW-0325">Glycoprotein</keyword>
<dbReference type="AlphaFoldDB" id="A0A4R5QLQ1"/>
<evidence type="ECO:0000256" key="2">
    <source>
        <dbReference type="ARBA" id="ARBA00022525"/>
    </source>
</evidence>
<dbReference type="Pfam" id="PF03098">
    <property type="entry name" value="An_peroxidase"/>
    <property type="match status" value="1"/>
</dbReference>
<keyword evidence="3" id="KW-0732">Signal</keyword>
<dbReference type="PRINTS" id="PR00457">
    <property type="entry name" value="ANPEROXIDASE"/>
</dbReference>
<evidence type="ECO:0000256" key="1">
    <source>
        <dbReference type="ARBA" id="ARBA00004613"/>
    </source>
</evidence>
<comment type="caution">
    <text evidence="5">The sequence shown here is derived from an EMBL/GenBank/DDBJ whole genome shotgun (WGS) entry which is preliminary data.</text>
</comment>
<reference evidence="5 6" key="1">
    <citation type="journal article" date="2016" name="J. Microbiol.">
        <title>Dankookia rubra gen. nov., sp. nov., an alphaproteobacterium isolated from sediment of a shallow stream.</title>
        <authorList>
            <person name="Kim W.H."/>
            <person name="Kim D.H."/>
            <person name="Kang K."/>
            <person name="Ahn T.Y."/>
        </authorList>
    </citation>
    <scope>NUCLEOTIDE SEQUENCE [LARGE SCALE GENOMIC DNA]</scope>
    <source>
        <strain evidence="5 6">JCM30602</strain>
    </source>
</reference>
<evidence type="ECO:0000313" key="6">
    <source>
        <dbReference type="Proteomes" id="UP000295096"/>
    </source>
</evidence>
<dbReference type="RefSeq" id="WP_133287343.1">
    <property type="nucleotide sequence ID" value="NZ_SMSJ01000003.1"/>
</dbReference>
<dbReference type="InterPro" id="IPR019791">
    <property type="entry name" value="Haem_peroxidase_animal"/>
</dbReference>
<dbReference type="InterPro" id="IPR028994">
    <property type="entry name" value="Integrin_alpha_N"/>
</dbReference>
<evidence type="ECO:0008006" key="7">
    <source>
        <dbReference type="Google" id="ProtNLM"/>
    </source>
</evidence>
<evidence type="ECO:0000313" key="5">
    <source>
        <dbReference type="EMBL" id="TDH64063.1"/>
    </source>
</evidence>
<dbReference type="SUPFAM" id="SSF69318">
    <property type="entry name" value="Integrin alpha N-terminal domain"/>
    <property type="match status" value="1"/>
</dbReference>
<name>A0A4R5QLQ1_9PROT</name>
<dbReference type="GO" id="GO:0020037">
    <property type="term" value="F:heme binding"/>
    <property type="evidence" value="ECO:0007669"/>
    <property type="project" value="InterPro"/>
</dbReference>